<reference evidence="1 2" key="1">
    <citation type="submission" date="2021-01" db="EMBL/GenBank/DDBJ databases">
        <title>Chryseolinea sp. Jin1 Genome sequencing and assembly.</title>
        <authorList>
            <person name="Kim I."/>
        </authorList>
    </citation>
    <scope>NUCLEOTIDE SEQUENCE [LARGE SCALE GENOMIC DNA]</scope>
    <source>
        <strain evidence="1 2">Jin1</strain>
    </source>
</reference>
<dbReference type="EMBL" id="JAERRB010000005">
    <property type="protein sequence ID" value="MBL0742745.1"/>
    <property type="molecule type" value="Genomic_DNA"/>
</dbReference>
<keyword evidence="2" id="KW-1185">Reference proteome</keyword>
<name>A0ABS1KTR0_9BACT</name>
<accession>A0ABS1KTR0</accession>
<evidence type="ECO:0000313" key="2">
    <source>
        <dbReference type="Proteomes" id="UP000613030"/>
    </source>
</evidence>
<dbReference type="Proteomes" id="UP000613030">
    <property type="component" value="Unassembled WGS sequence"/>
</dbReference>
<proteinExistence type="predicted"/>
<dbReference type="PROSITE" id="PS51257">
    <property type="entry name" value="PROKAR_LIPOPROTEIN"/>
    <property type="match status" value="1"/>
</dbReference>
<comment type="caution">
    <text evidence="1">The sequence shown here is derived from an EMBL/GenBank/DDBJ whole genome shotgun (WGS) entry which is preliminary data.</text>
</comment>
<gene>
    <name evidence="1" type="ORF">JI741_16080</name>
</gene>
<evidence type="ECO:0000313" key="1">
    <source>
        <dbReference type="EMBL" id="MBL0742745.1"/>
    </source>
</evidence>
<evidence type="ECO:0008006" key="3">
    <source>
        <dbReference type="Google" id="ProtNLM"/>
    </source>
</evidence>
<organism evidence="1 2">
    <name type="scientific">Chryseolinea lacunae</name>
    <dbReference type="NCBI Taxonomy" id="2801331"/>
    <lineage>
        <taxon>Bacteria</taxon>
        <taxon>Pseudomonadati</taxon>
        <taxon>Bacteroidota</taxon>
        <taxon>Cytophagia</taxon>
        <taxon>Cytophagales</taxon>
        <taxon>Fulvivirgaceae</taxon>
        <taxon>Chryseolinea</taxon>
    </lineage>
</organism>
<dbReference type="RefSeq" id="WP_202011317.1">
    <property type="nucleotide sequence ID" value="NZ_JAERRB010000005.1"/>
</dbReference>
<protein>
    <recommendedName>
        <fullName evidence="3">Lipoprotein</fullName>
    </recommendedName>
</protein>
<sequence>MKIFLPISVVFIVLVWQACKTPSADSAKSADSTTLAHTPERADFGAFVEKFEWALKDSLEVFSGSYFGQPDYPYTGTEIDSLDLRWLPVTSQLYDPFYRCLKIRLDSVHDGLLVRTPSEYESSSIKLFVTNNTGRFVQEQFIELAESFGDAGYSMDKRTWIFNTKSKPQFLIWVHDADDRSVEDENDTTVVTTDYTCLIAWNGHNFDTLGVNKREYLLQFLTLSNKAKSAGQ</sequence>